<sequence length="869" mass="97659">MSSLEYLYLDHNNFSNDILSSIKGLSSLKTLWIGYNLLKGPFNLTELDTMSNLEKLSLSGNNITKFISSIGMKSLRNFSTLYLNHITIKGTSMLLESLGALTHLKILHLSWSNFEGTLFNKGSNVTNVKELYLDGSSLDENFLQSLEALSSLKLLSLVQLNCTLSIQGLTRLKNLEHLYLNESVINGNFLQIIGVLSSLKTLSMRGCELNSTMFMNQGLCELKYVQSLDISYNELSGSLPLCLANLTSLQQLDLSKNHFIGNISLSPLRSLTSLQYLALSYNLFQIPISLSPFFNHSKLKYLGSRGNEIFVETNHQYLNPRFQLEWLYLSGGGYCGAFPKFLHHQHNLQFVDLSHIQMRDVFPYWLIQNNTKLVTLYLLNNSLSGPLQLPLHSHMNLSRLDISDNCFNGSIPVEIGTYLPKLIYLYMSGNGFKGSIPYSFGNMSLLGMLDLSNNRLSGSISNLTMGCVSLHELILSNNSFTGSIPNSLSNCNNLRVLDVSYNNLSGKIPNWMRNMSSLQILDLSQNYISGSLPSNFCPLGIIEVHLSKNRLQGLLMDSFYNCLSLLVLDLGHNNLIGHIPNWIGEIPLGYVLLSHNHFEGEIPLQLCQLDNLHLIDLSHNNLSGHIPYCLRSTNDDWLAPISSVQPEQPVEFTTKNNFYFYQPRILPYFSGIDLSCNNLTGEIPPEIGNLSMIKVLNLSRNKLVGPIPPTFSNLKQIESLDLSYNNLDGKIPQLTQLYSLAVFSVAHNNLSGKTPERVAQFATFEQSSYEGNPFLCGPPLPKSCYNTSPSPPRTSTGEQEDNGFMDLGVFYVSFVVSYIMVLLGIAAILYINPYWRGRWFYFIEMSLTNCYYFVVDNTPLFSKFRVSHN</sequence>
<keyword evidence="4" id="KW-0472">Membrane</keyword>
<dbReference type="SMART" id="SM00365">
    <property type="entry name" value="LRR_SD22"/>
    <property type="match status" value="5"/>
</dbReference>
<evidence type="ECO:0000256" key="4">
    <source>
        <dbReference type="SAM" id="Phobius"/>
    </source>
</evidence>
<comment type="similarity">
    <text evidence="1">Belongs to the RLP family.</text>
</comment>
<dbReference type="InterPro" id="IPR001611">
    <property type="entry name" value="Leu-rich_rpt"/>
</dbReference>
<keyword evidence="3" id="KW-0677">Repeat</keyword>
<evidence type="ECO:0008006" key="7">
    <source>
        <dbReference type="Google" id="ProtNLM"/>
    </source>
</evidence>
<evidence type="ECO:0000313" key="5">
    <source>
        <dbReference type="EMBL" id="KAJ9141071.1"/>
    </source>
</evidence>
<gene>
    <name evidence="5" type="ORF">P3X46_031651</name>
</gene>
<dbReference type="InterPro" id="IPR051502">
    <property type="entry name" value="RLP_Defense_Trigger"/>
</dbReference>
<dbReference type="SMART" id="SM00369">
    <property type="entry name" value="LRR_TYP"/>
    <property type="match status" value="9"/>
</dbReference>
<evidence type="ECO:0000256" key="3">
    <source>
        <dbReference type="ARBA" id="ARBA00022737"/>
    </source>
</evidence>
<evidence type="ECO:0000256" key="2">
    <source>
        <dbReference type="ARBA" id="ARBA00022614"/>
    </source>
</evidence>
<dbReference type="InterPro" id="IPR032675">
    <property type="entry name" value="LRR_dom_sf"/>
</dbReference>
<dbReference type="Pfam" id="PF13855">
    <property type="entry name" value="LRR_8"/>
    <property type="match status" value="4"/>
</dbReference>
<name>A0ABQ9KL01_HEVBR</name>
<keyword evidence="2" id="KW-0433">Leucine-rich repeat</keyword>
<dbReference type="InterPro" id="IPR003591">
    <property type="entry name" value="Leu-rich_rpt_typical-subtyp"/>
</dbReference>
<dbReference type="Gene3D" id="3.80.10.10">
    <property type="entry name" value="Ribonuclease Inhibitor"/>
    <property type="match status" value="4"/>
</dbReference>
<keyword evidence="4" id="KW-1133">Transmembrane helix</keyword>
<dbReference type="EMBL" id="JARPOI010000017">
    <property type="protein sequence ID" value="KAJ9141071.1"/>
    <property type="molecule type" value="Genomic_DNA"/>
</dbReference>
<comment type="caution">
    <text evidence="5">The sequence shown here is derived from an EMBL/GenBank/DDBJ whole genome shotgun (WGS) entry which is preliminary data.</text>
</comment>
<dbReference type="PANTHER" id="PTHR48062">
    <property type="entry name" value="RECEPTOR-LIKE PROTEIN 14"/>
    <property type="match status" value="1"/>
</dbReference>
<dbReference type="PANTHER" id="PTHR48062:SF21">
    <property type="entry name" value="RECEPTOR-LIKE PROTEIN 12"/>
    <property type="match status" value="1"/>
</dbReference>
<reference evidence="5" key="1">
    <citation type="journal article" date="2023" name="Plant Biotechnol. J.">
        <title>Chromosome-level wild Hevea brasiliensis genome provides new tools for genomic-assisted breeding and valuable loci to elevate rubber yield.</title>
        <authorList>
            <person name="Cheng H."/>
            <person name="Song X."/>
            <person name="Hu Y."/>
            <person name="Wu T."/>
            <person name="Yang Q."/>
            <person name="An Z."/>
            <person name="Feng S."/>
            <person name="Deng Z."/>
            <person name="Wu W."/>
            <person name="Zeng X."/>
            <person name="Tu M."/>
            <person name="Wang X."/>
            <person name="Huang H."/>
        </authorList>
    </citation>
    <scope>NUCLEOTIDE SEQUENCE</scope>
    <source>
        <strain evidence="5">MT/VB/25A 57/8</strain>
    </source>
</reference>
<keyword evidence="6" id="KW-1185">Reference proteome</keyword>
<proteinExistence type="inferred from homology"/>
<evidence type="ECO:0000256" key="1">
    <source>
        <dbReference type="ARBA" id="ARBA00009592"/>
    </source>
</evidence>
<accession>A0ABQ9KL01</accession>
<dbReference type="Pfam" id="PF00560">
    <property type="entry name" value="LRR_1"/>
    <property type="match status" value="3"/>
</dbReference>
<organism evidence="5 6">
    <name type="scientific">Hevea brasiliensis</name>
    <name type="common">Para rubber tree</name>
    <name type="synonym">Siphonia brasiliensis</name>
    <dbReference type="NCBI Taxonomy" id="3981"/>
    <lineage>
        <taxon>Eukaryota</taxon>
        <taxon>Viridiplantae</taxon>
        <taxon>Streptophyta</taxon>
        <taxon>Embryophyta</taxon>
        <taxon>Tracheophyta</taxon>
        <taxon>Spermatophyta</taxon>
        <taxon>Magnoliopsida</taxon>
        <taxon>eudicotyledons</taxon>
        <taxon>Gunneridae</taxon>
        <taxon>Pentapetalae</taxon>
        <taxon>rosids</taxon>
        <taxon>fabids</taxon>
        <taxon>Malpighiales</taxon>
        <taxon>Euphorbiaceae</taxon>
        <taxon>Crotonoideae</taxon>
        <taxon>Micrandreae</taxon>
        <taxon>Hevea</taxon>
    </lineage>
</organism>
<dbReference type="PROSITE" id="PS51450">
    <property type="entry name" value="LRR"/>
    <property type="match status" value="2"/>
</dbReference>
<protein>
    <recommendedName>
        <fullName evidence="7">Leucine-rich repeat-containing N-terminal plant-type domain-containing protein</fullName>
    </recommendedName>
</protein>
<dbReference type="Proteomes" id="UP001174677">
    <property type="component" value="Chromosome 17"/>
</dbReference>
<feature type="transmembrane region" description="Helical" evidence="4">
    <location>
        <begin position="809"/>
        <end position="831"/>
    </location>
</feature>
<keyword evidence="4" id="KW-0812">Transmembrane</keyword>
<evidence type="ECO:0000313" key="6">
    <source>
        <dbReference type="Proteomes" id="UP001174677"/>
    </source>
</evidence>
<dbReference type="SUPFAM" id="SSF52058">
    <property type="entry name" value="L domain-like"/>
    <property type="match status" value="3"/>
</dbReference>
<dbReference type="PRINTS" id="PR00019">
    <property type="entry name" value="LEURICHRPT"/>
</dbReference>